<evidence type="ECO:0000313" key="1">
    <source>
        <dbReference type="EMBL" id="KAK9803586.1"/>
    </source>
</evidence>
<organism evidence="1 2">
    <name type="scientific">[Myrmecia] bisecta</name>
    <dbReference type="NCBI Taxonomy" id="41462"/>
    <lineage>
        <taxon>Eukaryota</taxon>
        <taxon>Viridiplantae</taxon>
        <taxon>Chlorophyta</taxon>
        <taxon>core chlorophytes</taxon>
        <taxon>Trebouxiophyceae</taxon>
        <taxon>Trebouxiales</taxon>
        <taxon>Trebouxiaceae</taxon>
        <taxon>Myrmecia</taxon>
    </lineage>
</organism>
<accession>A0AAW1P1E4</accession>
<protein>
    <submittedName>
        <fullName evidence="1">Uncharacterized protein</fullName>
    </submittedName>
</protein>
<keyword evidence="2" id="KW-1185">Reference proteome</keyword>
<name>A0AAW1P1E4_9CHLO</name>
<dbReference type="EMBL" id="JALJOR010000020">
    <property type="protein sequence ID" value="KAK9803586.1"/>
    <property type="molecule type" value="Genomic_DNA"/>
</dbReference>
<evidence type="ECO:0000313" key="2">
    <source>
        <dbReference type="Proteomes" id="UP001489004"/>
    </source>
</evidence>
<comment type="caution">
    <text evidence="1">The sequence shown here is derived from an EMBL/GenBank/DDBJ whole genome shotgun (WGS) entry which is preliminary data.</text>
</comment>
<dbReference type="Proteomes" id="UP001489004">
    <property type="component" value="Unassembled WGS sequence"/>
</dbReference>
<sequence>MKVSGRVTEVVARLDVGRALSFGCEVKECATRTALDWGCSPLIVCTLEVSDVQCPEEAGARRRSRGEQHVTSWPGCSAQGQAHHDILATDHLHGPTTELLRWVASYFQGRCWPENTSTTANTMHG</sequence>
<reference evidence="1 2" key="1">
    <citation type="journal article" date="2024" name="Nat. Commun.">
        <title>Phylogenomics reveals the evolutionary origins of lichenization in chlorophyte algae.</title>
        <authorList>
            <person name="Puginier C."/>
            <person name="Libourel C."/>
            <person name="Otte J."/>
            <person name="Skaloud P."/>
            <person name="Haon M."/>
            <person name="Grisel S."/>
            <person name="Petersen M."/>
            <person name="Berrin J.G."/>
            <person name="Delaux P.M."/>
            <person name="Dal Grande F."/>
            <person name="Keller J."/>
        </authorList>
    </citation>
    <scope>NUCLEOTIDE SEQUENCE [LARGE SCALE GENOMIC DNA]</scope>
    <source>
        <strain evidence="1 2">SAG 2043</strain>
    </source>
</reference>
<dbReference type="AlphaFoldDB" id="A0AAW1P1E4"/>
<proteinExistence type="predicted"/>
<gene>
    <name evidence="1" type="ORF">WJX72_002395</name>
</gene>